<dbReference type="EMBL" id="MTYJ01000318">
    <property type="protein sequence ID" value="OWA53394.1"/>
    <property type="molecule type" value="Genomic_DNA"/>
</dbReference>
<dbReference type="Gene3D" id="3.40.50.2300">
    <property type="match status" value="1"/>
</dbReference>
<evidence type="ECO:0000256" key="2">
    <source>
        <dbReference type="ARBA" id="ARBA00022692"/>
    </source>
</evidence>
<dbReference type="InterPro" id="IPR052612">
    <property type="entry name" value="ANP_Clearance_Receptor"/>
</dbReference>
<gene>
    <name evidence="6" type="ORF">BV898_17825</name>
</gene>
<dbReference type="GO" id="GO:0038023">
    <property type="term" value="F:signaling receptor activity"/>
    <property type="evidence" value="ECO:0007669"/>
    <property type="project" value="TreeGrafter"/>
</dbReference>
<dbReference type="GO" id="GO:0007165">
    <property type="term" value="P:signal transduction"/>
    <property type="evidence" value="ECO:0007669"/>
    <property type="project" value="TreeGrafter"/>
</dbReference>
<keyword evidence="7" id="KW-1185">Reference proteome</keyword>
<dbReference type="SUPFAM" id="SSF141571">
    <property type="entry name" value="Pentapeptide repeat-like"/>
    <property type="match status" value="1"/>
</dbReference>
<evidence type="ECO:0000313" key="6">
    <source>
        <dbReference type="EMBL" id="OWA53394.1"/>
    </source>
</evidence>
<dbReference type="AlphaFoldDB" id="A0A9X6NPF8"/>
<dbReference type="GO" id="GO:0017046">
    <property type="term" value="F:peptide hormone binding"/>
    <property type="evidence" value="ECO:0007669"/>
    <property type="project" value="TreeGrafter"/>
</dbReference>
<protein>
    <recommendedName>
        <fullName evidence="5">Receptor ligand binding region domain-containing protein</fullName>
    </recommendedName>
</protein>
<organism evidence="6 7">
    <name type="scientific">Hypsibius exemplaris</name>
    <name type="common">Freshwater tardigrade</name>
    <dbReference type="NCBI Taxonomy" id="2072580"/>
    <lineage>
        <taxon>Eukaryota</taxon>
        <taxon>Metazoa</taxon>
        <taxon>Ecdysozoa</taxon>
        <taxon>Tardigrada</taxon>
        <taxon>Eutardigrada</taxon>
        <taxon>Parachela</taxon>
        <taxon>Hypsibioidea</taxon>
        <taxon>Hypsibiidae</taxon>
        <taxon>Hypsibius</taxon>
    </lineage>
</organism>
<evidence type="ECO:0000256" key="4">
    <source>
        <dbReference type="ARBA" id="ARBA00023136"/>
    </source>
</evidence>
<keyword evidence="3" id="KW-1133">Transmembrane helix</keyword>
<proteinExistence type="predicted"/>
<keyword evidence="2" id="KW-0812">Transmembrane</keyword>
<dbReference type="InterPro" id="IPR001828">
    <property type="entry name" value="ANF_lig-bd_rcpt"/>
</dbReference>
<dbReference type="OrthoDB" id="10055895at2759"/>
<dbReference type="GO" id="GO:0016020">
    <property type="term" value="C:membrane"/>
    <property type="evidence" value="ECO:0007669"/>
    <property type="project" value="UniProtKB-SubCell"/>
</dbReference>
<feature type="domain" description="Receptor ligand binding region" evidence="5">
    <location>
        <begin position="315"/>
        <end position="444"/>
    </location>
</feature>
<accession>A0A9X6NPF8</accession>
<dbReference type="SUPFAM" id="SSF53822">
    <property type="entry name" value="Periplasmic binding protein-like I"/>
    <property type="match status" value="1"/>
</dbReference>
<dbReference type="PANTHER" id="PTHR44755">
    <property type="entry name" value="NATRIURETIC PEPTIDE RECEPTOR 3-RELATED"/>
    <property type="match status" value="1"/>
</dbReference>
<comment type="subcellular location">
    <subcellularLocation>
        <location evidence="1">Membrane</location>
    </subcellularLocation>
</comment>
<dbReference type="Proteomes" id="UP000192578">
    <property type="component" value="Unassembled WGS sequence"/>
</dbReference>
<reference evidence="7" key="1">
    <citation type="submission" date="2017-01" db="EMBL/GenBank/DDBJ databases">
        <title>Comparative genomics of anhydrobiosis in the tardigrade Hypsibius dujardini.</title>
        <authorList>
            <person name="Yoshida Y."/>
            <person name="Koutsovoulos G."/>
            <person name="Laetsch D."/>
            <person name="Stevens L."/>
            <person name="Kumar S."/>
            <person name="Horikawa D."/>
            <person name="Ishino K."/>
            <person name="Komine S."/>
            <person name="Tomita M."/>
            <person name="Blaxter M."/>
            <person name="Arakawa K."/>
        </authorList>
    </citation>
    <scope>NUCLEOTIDE SEQUENCE [LARGE SCALE GENOMIC DNA]</scope>
    <source>
        <strain evidence="7">Z151</strain>
    </source>
</reference>
<evidence type="ECO:0000256" key="1">
    <source>
        <dbReference type="ARBA" id="ARBA00004370"/>
    </source>
</evidence>
<dbReference type="Pfam" id="PF01094">
    <property type="entry name" value="ANF_receptor"/>
    <property type="match status" value="1"/>
</dbReference>
<evidence type="ECO:0000313" key="7">
    <source>
        <dbReference type="Proteomes" id="UP000192578"/>
    </source>
</evidence>
<sequence>MGNFLKFQTSTSFYQIKEKLLPKRLHHRDRRRHGISLNFYSFIVLNLFFQTGGQPVNVAYFRQPDWILERSGQESFFNLTSSPNSPDVVPKFKARTTTPADMEQAIMEPANKEQAIREQANMEQAIMEPVNKEQAIREQANMEQAIMEPTNMEQAIMEPTNKEQAIIRPVNKEQGIMKPANKEQVIIEPTNKEQAIREQANKEQAIMKPVNKEQAIMEPTNKEQAIREQANKEQAIKEPVNKERAIMEPTNFPSDISDEATTPSVGLMLDPHMKGKTDDSLLFHDALKIKEMLLVCLLIETNSEGTLYYDYDKSAAAIDLALEYANNDILPTNMTMIKHHESMGSTCTPHNHAASRLMKLAEEHFQCSVIIGPGCGYSMESMYDVADFLRIPTIGCPAADVGSTTFIGDYTYLTRTSFTHINTARSMIRFFNAYNYTSVMLLEDHFNGFYDELSIVMETLLIKEAYKISAASMSIPFQSDQMTDQFLFAIA</sequence>
<comment type="caution">
    <text evidence="6">The sequence shown here is derived from an EMBL/GenBank/DDBJ whole genome shotgun (WGS) entry which is preliminary data.</text>
</comment>
<dbReference type="PANTHER" id="PTHR44755:SF8">
    <property type="entry name" value="RECEPTOR LIGAND BINDING REGION DOMAIN-CONTAINING PROTEIN"/>
    <property type="match status" value="1"/>
</dbReference>
<evidence type="ECO:0000259" key="5">
    <source>
        <dbReference type="Pfam" id="PF01094"/>
    </source>
</evidence>
<evidence type="ECO:0000256" key="3">
    <source>
        <dbReference type="ARBA" id="ARBA00022989"/>
    </source>
</evidence>
<keyword evidence="4" id="KW-0472">Membrane</keyword>
<name>A0A9X6NPF8_HYPEX</name>
<dbReference type="InterPro" id="IPR028082">
    <property type="entry name" value="Peripla_BP_I"/>
</dbReference>